<proteinExistence type="predicted"/>
<protein>
    <submittedName>
        <fullName evidence="1">Uncharacterized protein</fullName>
    </submittedName>
</protein>
<accession>A0ACD3B3T1</accession>
<keyword evidence="2" id="KW-1185">Reference proteome</keyword>
<evidence type="ECO:0000313" key="1">
    <source>
        <dbReference type="EMBL" id="TFK72271.1"/>
    </source>
</evidence>
<dbReference type="Proteomes" id="UP000308600">
    <property type="component" value="Unassembled WGS sequence"/>
</dbReference>
<sequence length="147" mass="16817">MDTQDSLFGLRQFISSFSSSSPVADHCTDQELLDTLIGQVENALALLKKRRNSLSPITRLSSDILLDIFQYIQPRSRRFGFVGKRTSEFPFAEHVEPDHFQWVKAVTHVCSRWRDLAINSPTLWTTITFPHPLCTSEVLDRSRLAPL</sequence>
<name>A0ACD3B3T1_9AGAR</name>
<evidence type="ECO:0000313" key="2">
    <source>
        <dbReference type="Proteomes" id="UP000308600"/>
    </source>
</evidence>
<organism evidence="1 2">
    <name type="scientific">Pluteus cervinus</name>
    <dbReference type="NCBI Taxonomy" id="181527"/>
    <lineage>
        <taxon>Eukaryota</taxon>
        <taxon>Fungi</taxon>
        <taxon>Dikarya</taxon>
        <taxon>Basidiomycota</taxon>
        <taxon>Agaricomycotina</taxon>
        <taxon>Agaricomycetes</taxon>
        <taxon>Agaricomycetidae</taxon>
        <taxon>Agaricales</taxon>
        <taxon>Pluteineae</taxon>
        <taxon>Pluteaceae</taxon>
        <taxon>Pluteus</taxon>
    </lineage>
</organism>
<feature type="non-terminal residue" evidence="1">
    <location>
        <position position="147"/>
    </location>
</feature>
<gene>
    <name evidence="1" type="ORF">BDN72DRAFT_763541</name>
</gene>
<dbReference type="EMBL" id="ML208287">
    <property type="protein sequence ID" value="TFK72271.1"/>
    <property type="molecule type" value="Genomic_DNA"/>
</dbReference>
<reference evidence="1 2" key="1">
    <citation type="journal article" date="2019" name="Nat. Ecol. Evol.">
        <title>Megaphylogeny resolves global patterns of mushroom evolution.</title>
        <authorList>
            <person name="Varga T."/>
            <person name="Krizsan K."/>
            <person name="Foldi C."/>
            <person name="Dima B."/>
            <person name="Sanchez-Garcia M."/>
            <person name="Sanchez-Ramirez S."/>
            <person name="Szollosi G.J."/>
            <person name="Szarkandi J.G."/>
            <person name="Papp V."/>
            <person name="Albert L."/>
            <person name="Andreopoulos W."/>
            <person name="Angelini C."/>
            <person name="Antonin V."/>
            <person name="Barry K.W."/>
            <person name="Bougher N.L."/>
            <person name="Buchanan P."/>
            <person name="Buyck B."/>
            <person name="Bense V."/>
            <person name="Catcheside P."/>
            <person name="Chovatia M."/>
            <person name="Cooper J."/>
            <person name="Damon W."/>
            <person name="Desjardin D."/>
            <person name="Finy P."/>
            <person name="Geml J."/>
            <person name="Haridas S."/>
            <person name="Hughes K."/>
            <person name="Justo A."/>
            <person name="Karasinski D."/>
            <person name="Kautmanova I."/>
            <person name="Kiss B."/>
            <person name="Kocsube S."/>
            <person name="Kotiranta H."/>
            <person name="LaButti K.M."/>
            <person name="Lechner B.E."/>
            <person name="Liimatainen K."/>
            <person name="Lipzen A."/>
            <person name="Lukacs Z."/>
            <person name="Mihaltcheva S."/>
            <person name="Morgado L.N."/>
            <person name="Niskanen T."/>
            <person name="Noordeloos M.E."/>
            <person name="Ohm R.A."/>
            <person name="Ortiz-Santana B."/>
            <person name="Ovrebo C."/>
            <person name="Racz N."/>
            <person name="Riley R."/>
            <person name="Savchenko A."/>
            <person name="Shiryaev A."/>
            <person name="Soop K."/>
            <person name="Spirin V."/>
            <person name="Szebenyi C."/>
            <person name="Tomsovsky M."/>
            <person name="Tulloss R.E."/>
            <person name="Uehling J."/>
            <person name="Grigoriev I.V."/>
            <person name="Vagvolgyi C."/>
            <person name="Papp T."/>
            <person name="Martin F.M."/>
            <person name="Miettinen O."/>
            <person name="Hibbett D.S."/>
            <person name="Nagy L.G."/>
        </authorList>
    </citation>
    <scope>NUCLEOTIDE SEQUENCE [LARGE SCALE GENOMIC DNA]</scope>
    <source>
        <strain evidence="1 2">NL-1719</strain>
    </source>
</reference>